<dbReference type="STRING" id="670155.SAMN04488001_3508"/>
<dbReference type="AlphaFoldDB" id="A0A1H3CP89"/>
<organism evidence="1 2">
    <name type="scientific">Litoreibacter albidus</name>
    <dbReference type="NCBI Taxonomy" id="670155"/>
    <lineage>
        <taxon>Bacteria</taxon>
        <taxon>Pseudomonadati</taxon>
        <taxon>Pseudomonadota</taxon>
        <taxon>Alphaproteobacteria</taxon>
        <taxon>Rhodobacterales</taxon>
        <taxon>Roseobacteraceae</taxon>
        <taxon>Litoreibacter</taxon>
    </lineage>
</organism>
<protein>
    <submittedName>
        <fullName evidence="1">Uncharacterized protein</fullName>
    </submittedName>
</protein>
<dbReference type="EMBL" id="FNOI01000009">
    <property type="protein sequence ID" value="SDX55971.1"/>
    <property type="molecule type" value="Genomic_DNA"/>
</dbReference>
<dbReference type="Proteomes" id="UP000199441">
    <property type="component" value="Unassembled WGS sequence"/>
</dbReference>
<sequence length="343" mass="39049">MTAKTKLTIDGDGFLINGVPTYQGRVWNGRKIEGLLMNTRMVQGIYDDVNPDTRDRWAYPDTGVWDPDRNTREFIEQMPVWRDHGVLGFSINLQGGSPYGYSKEQPWINSAFRPDGSLREAYMDRLKLILDAADDLGMVPIVGLFYFGQERELQDHQAVVDAIDNAVNWLLDAGYENCLLEISNECNIHHYLQPLLVPEGIHEAIEQAQAHHRDGRRLLVGVSYGGGARIPGKLVTQVSDYLLLHGNHVNDPDVIRKMVRDTRNVEGYTPKPILFNEDDHFDFDKPDNNFVASVDEYASWGYFDYRFDGEGPDDGYQSVPVNWGISSPRKRAFFEKAKEITGY</sequence>
<dbReference type="SUPFAM" id="SSF51445">
    <property type="entry name" value="(Trans)glycosidases"/>
    <property type="match status" value="1"/>
</dbReference>
<reference evidence="2" key="1">
    <citation type="submission" date="2016-10" db="EMBL/GenBank/DDBJ databases">
        <authorList>
            <person name="Varghese N."/>
            <person name="Submissions S."/>
        </authorList>
    </citation>
    <scope>NUCLEOTIDE SEQUENCE [LARGE SCALE GENOMIC DNA]</scope>
    <source>
        <strain evidence="2">DSM 26922</strain>
    </source>
</reference>
<proteinExistence type="predicted"/>
<dbReference type="RefSeq" id="WP_089948441.1">
    <property type="nucleotide sequence ID" value="NZ_FNOI01000009.1"/>
</dbReference>
<name>A0A1H3CP89_9RHOB</name>
<gene>
    <name evidence="1" type="ORF">SAMN04488001_3508</name>
</gene>
<evidence type="ECO:0000313" key="2">
    <source>
        <dbReference type="Proteomes" id="UP000199441"/>
    </source>
</evidence>
<dbReference type="OrthoDB" id="7813231at2"/>
<dbReference type="InterPro" id="IPR017853">
    <property type="entry name" value="GH"/>
</dbReference>
<evidence type="ECO:0000313" key="1">
    <source>
        <dbReference type="EMBL" id="SDX55971.1"/>
    </source>
</evidence>
<accession>A0A1H3CP89</accession>
<keyword evidence="2" id="KW-1185">Reference proteome</keyword>